<dbReference type="Pfam" id="PF18701">
    <property type="entry name" value="DUF5641"/>
    <property type="match status" value="1"/>
</dbReference>
<dbReference type="SUPFAM" id="SSF53098">
    <property type="entry name" value="Ribonuclease H-like"/>
    <property type="match status" value="1"/>
</dbReference>
<dbReference type="InterPro" id="IPR036397">
    <property type="entry name" value="RNaseH_sf"/>
</dbReference>
<dbReference type="GO" id="GO:0071897">
    <property type="term" value="P:DNA biosynthetic process"/>
    <property type="evidence" value="ECO:0007669"/>
    <property type="project" value="UniProtKB-ARBA"/>
</dbReference>
<dbReference type="EMBL" id="JAWQEG010000068">
    <property type="protein sequence ID" value="KAK3895093.1"/>
    <property type="molecule type" value="Genomic_DNA"/>
</dbReference>
<dbReference type="InterPro" id="IPR040676">
    <property type="entry name" value="DUF5641"/>
</dbReference>
<feature type="compositionally biased region" description="Acidic residues" evidence="1">
    <location>
        <begin position="1"/>
        <end position="16"/>
    </location>
</feature>
<proteinExistence type="predicted"/>
<dbReference type="InterPro" id="IPR043502">
    <property type="entry name" value="DNA/RNA_pol_sf"/>
</dbReference>
<feature type="region of interest" description="Disordered" evidence="1">
    <location>
        <begin position="126"/>
        <end position="145"/>
    </location>
</feature>
<dbReference type="InterPro" id="IPR001584">
    <property type="entry name" value="Integrase_cat-core"/>
</dbReference>
<dbReference type="Gene3D" id="3.30.420.10">
    <property type="entry name" value="Ribonuclease H-like superfamily/Ribonuclease H"/>
    <property type="match status" value="1"/>
</dbReference>
<dbReference type="CDD" id="cd01644">
    <property type="entry name" value="RT_pepA17"/>
    <property type="match status" value="1"/>
</dbReference>
<dbReference type="InterPro" id="IPR008042">
    <property type="entry name" value="Retrotrans_Pao"/>
</dbReference>
<feature type="domain" description="Integrase catalytic" evidence="2">
    <location>
        <begin position="1605"/>
        <end position="1792"/>
    </location>
</feature>
<protein>
    <recommendedName>
        <fullName evidence="2">Integrase catalytic domain-containing protein</fullName>
    </recommendedName>
</protein>
<evidence type="ECO:0000313" key="4">
    <source>
        <dbReference type="Proteomes" id="UP001286313"/>
    </source>
</evidence>
<dbReference type="GO" id="GO:0003676">
    <property type="term" value="F:nucleic acid binding"/>
    <property type="evidence" value="ECO:0007669"/>
    <property type="project" value="InterPro"/>
</dbReference>
<dbReference type="GO" id="GO:0042575">
    <property type="term" value="C:DNA polymerase complex"/>
    <property type="evidence" value="ECO:0007669"/>
    <property type="project" value="UniProtKB-ARBA"/>
</dbReference>
<organism evidence="3 4">
    <name type="scientific">Petrolisthes cinctipes</name>
    <name type="common">Flat porcelain crab</name>
    <dbReference type="NCBI Taxonomy" id="88211"/>
    <lineage>
        <taxon>Eukaryota</taxon>
        <taxon>Metazoa</taxon>
        <taxon>Ecdysozoa</taxon>
        <taxon>Arthropoda</taxon>
        <taxon>Crustacea</taxon>
        <taxon>Multicrustacea</taxon>
        <taxon>Malacostraca</taxon>
        <taxon>Eumalacostraca</taxon>
        <taxon>Eucarida</taxon>
        <taxon>Decapoda</taxon>
        <taxon>Pleocyemata</taxon>
        <taxon>Anomura</taxon>
        <taxon>Galatheoidea</taxon>
        <taxon>Porcellanidae</taxon>
        <taxon>Petrolisthes</taxon>
    </lineage>
</organism>
<dbReference type="PANTHER" id="PTHR47331">
    <property type="entry name" value="PHD-TYPE DOMAIN-CONTAINING PROTEIN"/>
    <property type="match status" value="1"/>
</dbReference>
<dbReference type="InterPro" id="IPR041588">
    <property type="entry name" value="Integrase_H2C2"/>
</dbReference>
<sequence length="1911" mass="217767">MSDTQEEDAVFSDGEGESVPVDKISEAKRNRRVIKRTLTRQMDNIDKLTGRSRNVLLVRDKLSVLTETIEKFEDAQAALLSLLSDEEQVREAEYAADVLSRAMQLKEGINNWLAQYEEDNELAQYEDNETQDEPREASKDGLGSCTSLHDLEVENTALEEELKELTKRRQQQQLELCNLRLKKERQKLIEEEKKLIVELDSYKNDVYGQGTSHSTSGVPQPRSTPSRVHNAPTRVSWEPSRVSQESPAPDESATTASVLADTLRHVLDTSRNQQRAIVQSLHVPRGEPQTFDGDELEYWPFIRSFKDSTDCLSISAAQKLVYLKQYCRGKAALALKSTSYLNPDEGYNTALEILEERFGNPYNITCKWVKKVVNRPEVKTAADLRDYADEIHCCIESLKAMNSLSWLGNGDMLAIVEKLPYYLKTRWIKANHEIRSKYKRGVEIVELVKFISDAADEASDPVFGTLVNKGQKDKGKNPQSKYQKRQVGSFTAKASITEDKLTAVTENKKQTAGKCPCCGQGHYLTRCTQFKAMKIKDRRDFVMTKCLCLNCFAHGHTGKTCARNYVCAVAGCGLKHNTYLHFPNRRTDEGTTPPPSVPTVTHAPLVTFTPPENAPESHRVSNYASSQGGKLALPIVPARVRCIDTNAIIDTYAMLDPGTNATYCTEELCHKLGARGVIRRMELTTIAQTRMPVESNVITLFVSDIYDSQEPCCISEVTVRPTLNIDLSGLSSRVELLKWQHLKQLELPELDVDQVHLLIGQDCADLLMPGEVKKGRPGEPFAVHTPLGWVINGPIDPFKSNIKTSHFVRNVSALERDLSKLWELEGVNSEVPGMSQSDLKTLETWNNGKRVVENHYTLPIPFKTEGPYLPDNRSMAERRLQILGKRLNKDRHLGEKYTEEIHKLVKEGYAEEVSPEDLKRADGKVWYLPHHPVHNPKKPDKTRIVFDCAAKFGRFSLNDHVCQGPDLANKLVGVLLRFREGAIAFMADIEAMFHQIRVTPDDRDVLRFLWFKDDDTRKSLSTYRMTSHLFGGVWSPSCANYALQQVTKDFKEIYPEIVLNTVLYNFYVDDCLKAVNTIGIAVPLVHQVTQLLSLRGFHITKFVSNSPELMNSIPKGEWGRSFATLDIDVNELPTERALGMLWNIASDHLGIDVQIRNHPRTKRGVLSALSSVYDPLGLVSPFVLSARRLFQQLCKEEKGWDEGLPREMEEQWGRWLNDLPVIKEFNVPRCVIPDENLVKTLQLHYFCDASEYGYGAVAYLRTDKVDDTVSVDILLAKSRLAPLKGSTIPRLELAGALEAVRLDKLLQEELQMPLEQSIYWIDSTIVLWYLQSPEKRFQTYVANRVAKILEHTISSQWRYVPTAENTGDIASRGMTADELITEHRWCKGPAFLYLERSKWPRQPSFNCAKLEEMAEVKKSPLVYTTRTDEDHLGRLLNYYSSWHGLKKATAWLLRVREMLRKQSYPKGPISPREMKTAEEAIVRHAQTVFLQDKMTGLEKLCPKKSTTGLLLVGGRLNNLNEENYTKHQLIVPHEHPAAKLIIEDLHKKLGHAGVERVLAESRRLYWILKGRKLVKKTVHQCITCKKLRGKTEVQQMADLPASRVTPYEPPFTRVGVDYFGPFMVKRARSKVKRYGCIFTCLSIRAIHIEVSYTLDTDSFINALERFIARRGEPKEIWSDNGTNFVGAQRELHRSIKDWNQNQIHEHLLKREITWKFNPPEASHMGGVWERQIRTVRAVLAGVIKQQTLDDESLVTLIAVVESIINGRPITKLSDDPRDDRPLTPNHILRLGTGQILPAGKFETGDMYRRRWKQVQYLADIFWHRWLREYLPTLQERQKWMKPKRNVMKGDLILVKQDNYPRNQWPLGLVTETYTSPDGLVRSVTIRMAKGTYTRPITKICVLEGAATNLCD</sequence>
<dbReference type="Pfam" id="PF05380">
    <property type="entry name" value="Peptidase_A17"/>
    <property type="match status" value="1"/>
</dbReference>
<dbReference type="Gene3D" id="1.10.340.70">
    <property type="match status" value="1"/>
</dbReference>
<dbReference type="PANTHER" id="PTHR47331:SF1">
    <property type="entry name" value="GAG-LIKE PROTEIN"/>
    <property type="match status" value="1"/>
</dbReference>
<dbReference type="Pfam" id="PF03564">
    <property type="entry name" value="DUF1759"/>
    <property type="match status" value="1"/>
</dbReference>
<evidence type="ECO:0000256" key="1">
    <source>
        <dbReference type="SAM" id="MobiDB-lite"/>
    </source>
</evidence>
<dbReference type="GO" id="GO:0015074">
    <property type="term" value="P:DNA integration"/>
    <property type="evidence" value="ECO:0007669"/>
    <property type="project" value="InterPro"/>
</dbReference>
<feature type="compositionally biased region" description="Polar residues" evidence="1">
    <location>
        <begin position="241"/>
        <end position="254"/>
    </location>
</feature>
<dbReference type="SUPFAM" id="SSF56672">
    <property type="entry name" value="DNA/RNA polymerases"/>
    <property type="match status" value="1"/>
</dbReference>
<evidence type="ECO:0000259" key="2">
    <source>
        <dbReference type="PROSITE" id="PS50994"/>
    </source>
</evidence>
<name>A0AAE1GKL3_PETCI</name>
<feature type="compositionally biased region" description="Polar residues" evidence="1">
    <location>
        <begin position="209"/>
        <end position="227"/>
    </location>
</feature>
<keyword evidence="4" id="KW-1185">Reference proteome</keyword>
<feature type="region of interest" description="Disordered" evidence="1">
    <location>
        <begin position="205"/>
        <end position="254"/>
    </location>
</feature>
<dbReference type="Pfam" id="PF17921">
    <property type="entry name" value="Integrase_H2C2"/>
    <property type="match status" value="1"/>
</dbReference>
<dbReference type="PROSITE" id="PS50994">
    <property type="entry name" value="INTEGRASE"/>
    <property type="match status" value="1"/>
</dbReference>
<reference evidence="3" key="1">
    <citation type="submission" date="2023-10" db="EMBL/GenBank/DDBJ databases">
        <title>Genome assemblies of two species of porcelain crab, Petrolisthes cinctipes and Petrolisthes manimaculis (Anomura: Porcellanidae).</title>
        <authorList>
            <person name="Angst P."/>
        </authorList>
    </citation>
    <scope>NUCLEOTIDE SEQUENCE</scope>
    <source>
        <strain evidence="3">PB745_01</strain>
        <tissue evidence="3">Gill</tissue>
    </source>
</reference>
<feature type="region of interest" description="Disordered" evidence="1">
    <location>
        <begin position="1"/>
        <end position="24"/>
    </location>
</feature>
<dbReference type="InterPro" id="IPR012337">
    <property type="entry name" value="RNaseH-like_sf"/>
</dbReference>
<gene>
    <name evidence="3" type="ORF">Pcinc_001188</name>
</gene>
<comment type="caution">
    <text evidence="3">The sequence shown here is derived from an EMBL/GenBank/DDBJ whole genome shotgun (WGS) entry which is preliminary data.</text>
</comment>
<accession>A0AAE1GKL3</accession>
<dbReference type="InterPro" id="IPR005312">
    <property type="entry name" value="DUF1759"/>
</dbReference>
<evidence type="ECO:0000313" key="3">
    <source>
        <dbReference type="EMBL" id="KAK3895093.1"/>
    </source>
</evidence>
<dbReference type="Proteomes" id="UP001286313">
    <property type="component" value="Unassembled WGS sequence"/>
</dbReference>